<organism evidence="3 5">
    <name type="scientific">Agreia bicolorata</name>
    <dbReference type="NCBI Taxonomy" id="110935"/>
    <lineage>
        <taxon>Bacteria</taxon>
        <taxon>Bacillati</taxon>
        <taxon>Actinomycetota</taxon>
        <taxon>Actinomycetes</taxon>
        <taxon>Micrococcales</taxon>
        <taxon>Microbacteriaceae</taxon>
        <taxon>Agreia</taxon>
    </lineage>
</organism>
<dbReference type="InterPro" id="IPR057204">
    <property type="entry name" value="DUF7882"/>
</dbReference>
<gene>
    <name evidence="3" type="ORF">SAMN06295879_0033</name>
    <name evidence="2" type="ORF">TZ00_07660</name>
</gene>
<reference evidence="2" key="2">
    <citation type="submission" date="2015-02" db="EMBL/GenBank/DDBJ databases">
        <authorList>
            <person name="Vasilyev I.Y."/>
            <person name="Siniagina M.N."/>
            <person name="Malanin S.Y."/>
            <person name="Boulygina E.A."/>
            <person name="Grygoryeva T.V."/>
            <person name="Yarullina D.R."/>
            <person name="Ilinskaya O.N."/>
        </authorList>
    </citation>
    <scope>NUCLEOTIDE SEQUENCE</scope>
    <source>
        <strain evidence="2">VKM Ac-1804</strain>
    </source>
</reference>
<protein>
    <recommendedName>
        <fullName evidence="1">DUF7882 domain-containing protein</fullName>
    </recommendedName>
</protein>
<evidence type="ECO:0000313" key="4">
    <source>
        <dbReference type="Proteomes" id="UP000032503"/>
    </source>
</evidence>
<dbReference type="AlphaFoldDB" id="A0A1T4WRW4"/>
<accession>A0A1T4WRW4</accession>
<evidence type="ECO:0000313" key="2">
    <source>
        <dbReference type="EMBL" id="KJC64326.1"/>
    </source>
</evidence>
<evidence type="ECO:0000259" key="1">
    <source>
        <dbReference type="Pfam" id="PF25355"/>
    </source>
</evidence>
<dbReference type="EMBL" id="FUYG01000001">
    <property type="protein sequence ID" value="SKA79351.1"/>
    <property type="molecule type" value="Genomic_DNA"/>
</dbReference>
<dbReference type="EMBL" id="JYFC01000003">
    <property type="protein sequence ID" value="KJC64326.1"/>
    <property type="molecule type" value="Genomic_DNA"/>
</dbReference>
<feature type="domain" description="DUF7882" evidence="1">
    <location>
        <begin position="1"/>
        <end position="93"/>
    </location>
</feature>
<name>A0A1T4WRW4_9MICO</name>
<dbReference type="Proteomes" id="UP000032503">
    <property type="component" value="Unassembled WGS sequence"/>
</dbReference>
<evidence type="ECO:0000313" key="5">
    <source>
        <dbReference type="Proteomes" id="UP000189735"/>
    </source>
</evidence>
<reference evidence="2 4" key="1">
    <citation type="journal article" date="2001" name="Int. J. Syst. Evol. Microbiol.">
        <title>Agreia bicolorata gen. nov., sp. nov., to accommodate actinobacteria isolated from narrow reed grass infected by the nematode Heteroanguina graminophila.</title>
        <authorList>
            <person name="Evtushenko L.I."/>
            <person name="Dorofeeva L.V."/>
            <person name="Dobrovolskaya T.G."/>
            <person name="Streshinskaya G.M."/>
            <person name="Subbotin S.A."/>
            <person name="Tiedje J.M."/>
        </authorList>
    </citation>
    <scope>NUCLEOTIDE SEQUENCE [LARGE SCALE GENOMIC DNA]</scope>
    <source>
        <strain evidence="2 4">VKM Ac-1804</strain>
    </source>
</reference>
<reference evidence="3" key="4">
    <citation type="submission" date="2017-02" db="EMBL/GenBank/DDBJ databases">
        <authorList>
            <person name="Peterson S.W."/>
        </authorList>
    </citation>
    <scope>NUCLEOTIDE SEQUENCE [LARGE SCALE GENOMIC DNA]</scope>
    <source>
        <strain evidence="3">VKM Ac-2052</strain>
    </source>
</reference>
<keyword evidence="4" id="KW-1185">Reference proteome</keyword>
<dbReference type="Pfam" id="PF25355">
    <property type="entry name" value="DUF7882"/>
    <property type="match status" value="1"/>
</dbReference>
<sequence length="99" mass="11320">MGKLIYGNSGVEMVLDDRPLNHVRVVILAKLRRGESFGLSWENDRGHHMMWLHPSIPLYFTFSGKRHPLLNRAWIDALMRTANSPSGLEIVAEPAELER</sequence>
<proteinExistence type="predicted"/>
<dbReference type="Proteomes" id="UP000189735">
    <property type="component" value="Unassembled WGS sequence"/>
</dbReference>
<dbReference type="RefSeq" id="WP_044440656.1">
    <property type="nucleotide sequence ID" value="NZ_FUYG01000001.1"/>
</dbReference>
<reference evidence="5" key="3">
    <citation type="submission" date="2017-02" db="EMBL/GenBank/DDBJ databases">
        <authorList>
            <person name="Varghese N."/>
            <person name="Submissions S."/>
        </authorList>
    </citation>
    <scope>NUCLEOTIDE SEQUENCE [LARGE SCALE GENOMIC DNA]</scope>
    <source>
        <strain evidence="5">VKM Ac-2052</strain>
    </source>
</reference>
<evidence type="ECO:0000313" key="3">
    <source>
        <dbReference type="EMBL" id="SKA79351.1"/>
    </source>
</evidence>